<dbReference type="InterPro" id="IPR023485">
    <property type="entry name" value="Ptyr_pPase"/>
</dbReference>
<dbReference type="AlphaFoldDB" id="A0A8D5FXU8"/>
<dbReference type="RefSeq" id="WP_221764681.1">
    <property type="nucleotide sequence ID" value="NZ_AP024110.1"/>
</dbReference>
<name>A0A8D5FXU8_9PROT</name>
<evidence type="ECO:0000313" key="3">
    <source>
        <dbReference type="EMBL" id="BCM24124.1"/>
    </source>
</evidence>
<evidence type="ECO:0000313" key="4">
    <source>
        <dbReference type="Proteomes" id="UP000826722"/>
    </source>
</evidence>
<evidence type="ECO:0000256" key="1">
    <source>
        <dbReference type="ARBA" id="ARBA00022849"/>
    </source>
</evidence>
<gene>
    <name evidence="3" type="ORF">ZMTM_03830</name>
</gene>
<dbReference type="PANTHER" id="PTHR43428">
    <property type="entry name" value="ARSENATE REDUCTASE"/>
    <property type="match status" value="1"/>
</dbReference>
<dbReference type="Proteomes" id="UP000826722">
    <property type="component" value="Chromosome"/>
</dbReference>
<keyword evidence="4" id="KW-1185">Reference proteome</keyword>
<dbReference type="EMBL" id="AP024110">
    <property type="protein sequence ID" value="BCM24124.1"/>
    <property type="molecule type" value="Genomic_DNA"/>
</dbReference>
<dbReference type="InterPro" id="IPR036196">
    <property type="entry name" value="Ptyr_pPase_sf"/>
</dbReference>
<sequence>MEQKIYNVLFLCTGNSARSILAEKLMGHWGKGKFKTYSAGSHPNGKVNPFALKLLEARGLSIESLRSKSWDEFAVEGAPFLDFVFTVCDNAAGEVCPYWPGQPMTAHWGVEDPAAVEGTDEEKLAAFRKIAGYLENRIKLFAALPIEKLDNMKIKEEIDSIGKIKD</sequence>
<dbReference type="Gene3D" id="3.40.50.2300">
    <property type="match status" value="1"/>
</dbReference>
<dbReference type="PANTHER" id="PTHR43428:SF1">
    <property type="entry name" value="ARSENATE REDUCTASE"/>
    <property type="match status" value="1"/>
</dbReference>
<keyword evidence="1" id="KW-0059">Arsenical resistance</keyword>
<dbReference type="SUPFAM" id="SSF52788">
    <property type="entry name" value="Phosphotyrosine protein phosphatases I"/>
    <property type="match status" value="1"/>
</dbReference>
<feature type="domain" description="Phosphotyrosine protein phosphatase I" evidence="2">
    <location>
        <begin position="6"/>
        <end position="144"/>
    </location>
</feature>
<proteinExistence type="predicted"/>
<dbReference type="CDD" id="cd16345">
    <property type="entry name" value="LMWP_ArsC"/>
    <property type="match status" value="1"/>
</dbReference>
<accession>A0A8D5FXU8</accession>
<protein>
    <submittedName>
        <fullName evidence="3">Protein-tyrosine-phosphatase</fullName>
    </submittedName>
</protein>
<organism evidence="3 4">
    <name type="scientific">Methyloradius palustris</name>
    <dbReference type="NCBI Taxonomy" id="2778876"/>
    <lineage>
        <taxon>Bacteria</taxon>
        <taxon>Pseudomonadati</taxon>
        <taxon>Pseudomonadota</taxon>
        <taxon>Betaproteobacteria</taxon>
        <taxon>Nitrosomonadales</taxon>
        <taxon>Methylophilaceae</taxon>
        <taxon>Methyloradius</taxon>
    </lineage>
</organism>
<evidence type="ECO:0000259" key="2">
    <source>
        <dbReference type="SMART" id="SM00226"/>
    </source>
</evidence>
<dbReference type="GO" id="GO:0046685">
    <property type="term" value="P:response to arsenic-containing substance"/>
    <property type="evidence" value="ECO:0007669"/>
    <property type="project" value="UniProtKB-KW"/>
</dbReference>
<dbReference type="Pfam" id="PF01451">
    <property type="entry name" value="LMWPc"/>
    <property type="match status" value="1"/>
</dbReference>
<reference evidence="3" key="1">
    <citation type="journal article" date="2021" name="Arch. Microbiol.">
        <title>Methyloradius palustris gen. nov., sp. nov., a methanol-oxidizing bacterium isolated from snow.</title>
        <authorList>
            <person name="Miyadera T."/>
            <person name="Kojima H."/>
            <person name="Fukui M."/>
        </authorList>
    </citation>
    <scope>NUCLEOTIDE SEQUENCE</scope>
    <source>
        <strain evidence="3">Zm11</strain>
    </source>
</reference>
<dbReference type="KEGG" id="mpau:ZMTM_03830"/>
<dbReference type="SMART" id="SM00226">
    <property type="entry name" value="LMWPc"/>
    <property type="match status" value="1"/>
</dbReference>